<keyword evidence="1" id="KW-0472">Membrane</keyword>
<accession>A0A838BGL1</accession>
<dbReference type="AlphaFoldDB" id="A0A838BGL1"/>
<dbReference type="Pfam" id="PF13160">
    <property type="entry name" value="DUF3995"/>
    <property type="match status" value="1"/>
</dbReference>
<organism evidence="2 3">
    <name type="scientific">Mesorhizobium neociceri</name>
    <dbReference type="NCBI Taxonomy" id="1307853"/>
    <lineage>
        <taxon>Bacteria</taxon>
        <taxon>Pseudomonadati</taxon>
        <taxon>Pseudomonadota</taxon>
        <taxon>Alphaproteobacteria</taxon>
        <taxon>Hyphomicrobiales</taxon>
        <taxon>Phyllobacteriaceae</taxon>
        <taxon>Mesorhizobium</taxon>
    </lineage>
</organism>
<evidence type="ECO:0000313" key="3">
    <source>
        <dbReference type="Proteomes" id="UP000558284"/>
    </source>
</evidence>
<dbReference type="Proteomes" id="UP000558284">
    <property type="component" value="Unassembled WGS sequence"/>
</dbReference>
<sequence>MTTLVVALCSAILLLGAGFHLYWGFGGRIGAGVALPRREDGTPAIKETAFGAMAVGLILVLVLLLVLGFAGAVHLPLSQSLLKAGIILWAIIFTARALSWSQYFGLFKRVRTTRFASYDSWFYSPSCLLLGLGFFYLALSQTAE</sequence>
<dbReference type="RefSeq" id="WP_181061568.1">
    <property type="nucleotide sequence ID" value="NZ_JACDTY010000025.1"/>
</dbReference>
<protein>
    <submittedName>
        <fullName evidence="2">DUF3995 domain-containing protein</fullName>
    </submittedName>
</protein>
<gene>
    <name evidence="2" type="ORF">H0241_31000</name>
</gene>
<reference evidence="2 3" key="1">
    <citation type="submission" date="2020-07" db="EMBL/GenBank/DDBJ databases">
        <title>Definition of the novel symbiovar canariense within Mesorhizobium novociceri, a new species of genus Mesorhizobium nodulating Cicer canariense in the Caldera de Taburiente National Park (La Palma, Canary Islands).</title>
        <authorList>
            <person name="Leon-Barrios M."/>
            <person name="Perez-Yepez J."/>
            <person name="Flores-Felix J.D."/>
            <person name="Ramirez-Baena M.H."/>
            <person name="Pulido-Suarez L."/>
            <person name="Igual J.M."/>
            <person name="Velazquez E."/>
            <person name="Peix A."/>
        </authorList>
    </citation>
    <scope>NUCLEOTIDE SEQUENCE [LARGE SCALE GENOMIC DNA]</scope>
    <source>
        <strain evidence="2 3">CCANP35</strain>
    </source>
</reference>
<name>A0A838BGL1_9HYPH</name>
<keyword evidence="3" id="KW-1185">Reference proteome</keyword>
<feature type="transmembrane region" description="Helical" evidence="1">
    <location>
        <begin position="50"/>
        <end position="73"/>
    </location>
</feature>
<dbReference type="EMBL" id="JACDTY010000025">
    <property type="protein sequence ID" value="MBA1144634.1"/>
    <property type="molecule type" value="Genomic_DNA"/>
</dbReference>
<evidence type="ECO:0000313" key="2">
    <source>
        <dbReference type="EMBL" id="MBA1144634.1"/>
    </source>
</evidence>
<dbReference type="InterPro" id="IPR025058">
    <property type="entry name" value="DUF3995"/>
</dbReference>
<feature type="transmembrane region" description="Helical" evidence="1">
    <location>
        <begin position="80"/>
        <end position="100"/>
    </location>
</feature>
<evidence type="ECO:0000256" key="1">
    <source>
        <dbReference type="SAM" id="Phobius"/>
    </source>
</evidence>
<comment type="caution">
    <text evidence="2">The sequence shown here is derived from an EMBL/GenBank/DDBJ whole genome shotgun (WGS) entry which is preliminary data.</text>
</comment>
<proteinExistence type="predicted"/>
<keyword evidence="1" id="KW-1133">Transmembrane helix</keyword>
<keyword evidence="1" id="KW-0812">Transmembrane</keyword>
<feature type="transmembrane region" description="Helical" evidence="1">
    <location>
        <begin position="120"/>
        <end position="139"/>
    </location>
</feature>